<dbReference type="Proteomes" id="UP000178565">
    <property type="component" value="Unassembled WGS sequence"/>
</dbReference>
<keyword evidence="5 8" id="KW-0658">Purine biosynthesis</keyword>
<comment type="pathway">
    <text evidence="1 8">Purine metabolism; IMP biosynthesis via de novo pathway; 5-amino-1-(5-phospho-D-ribosyl)imidazole-4-carboxamide from 5-amino-1-(5-phospho-D-ribosyl)imidazole-4-carboxylate: step 1/2.</text>
</comment>
<dbReference type="HAMAP" id="MF_00137">
    <property type="entry name" value="SAICAR_synth"/>
    <property type="match status" value="1"/>
</dbReference>
<dbReference type="Pfam" id="PF01259">
    <property type="entry name" value="SAICAR_synt"/>
    <property type="match status" value="1"/>
</dbReference>
<feature type="domain" description="SAICAR synthetase/ADE2 N-terminal" evidence="9">
    <location>
        <begin position="14"/>
        <end position="258"/>
    </location>
</feature>
<reference evidence="10 11" key="1">
    <citation type="journal article" date="2016" name="Nat. Commun.">
        <title>Thousands of microbial genomes shed light on interconnected biogeochemical processes in an aquifer system.</title>
        <authorList>
            <person name="Anantharaman K."/>
            <person name="Brown C.T."/>
            <person name="Hug L.A."/>
            <person name="Sharon I."/>
            <person name="Castelle C.J."/>
            <person name="Probst A.J."/>
            <person name="Thomas B.C."/>
            <person name="Singh A."/>
            <person name="Wilkins M.J."/>
            <person name="Karaoz U."/>
            <person name="Brodie E.L."/>
            <person name="Williams K.H."/>
            <person name="Hubbard S.S."/>
            <person name="Banfield J.F."/>
        </authorList>
    </citation>
    <scope>NUCLEOTIDE SEQUENCE [LARGE SCALE GENOMIC DNA]</scope>
</reference>
<keyword evidence="3 8" id="KW-0436">Ligase</keyword>
<evidence type="ECO:0000256" key="5">
    <source>
        <dbReference type="ARBA" id="ARBA00022755"/>
    </source>
</evidence>
<dbReference type="PANTHER" id="PTHR43700:SF1">
    <property type="entry name" value="PHOSPHORIBOSYLAMINOIMIDAZOLE-SUCCINOCARBOXAMIDE SYNTHASE"/>
    <property type="match status" value="1"/>
</dbReference>
<accession>A0A1F5KTZ6</accession>
<comment type="catalytic activity">
    <reaction evidence="7 8">
        <text>5-amino-1-(5-phospho-D-ribosyl)imidazole-4-carboxylate + L-aspartate + ATP = (2S)-2-[5-amino-1-(5-phospho-beta-D-ribosyl)imidazole-4-carboxamido]succinate + ADP + phosphate + 2 H(+)</text>
        <dbReference type="Rhea" id="RHEA:22628"/>
        <dbReference type="ChEBI" id="CHEBI:15378"/>
        <dbReference type="ChEBI" id="CHEBI:29991"/>
        <dbReference type="ChEBI" id="CHEBI:30616"/>
        <dbReference type="ChEBI" id="CHEBI:43474"/>
        <dbReference type="ChEBI" id="CHEBI:58443"/>
        <dbReference type="ChEBI" id="CHEBI:77657"/>
        <dbReference type="ChEBI" id="CHEBI:456216"/>
        <dbReference type="EC" id="6.3.2.6"/>
    </reaction>
</comment>
<dbReference type="UniPathway" id="UPA00074">
    <property type="reaction ID" value="UER00131"/>
</dbReference>
<proteinExistence type="inferred from homology"/>
<evidence type="ECO:0000256" key="4">
    <source>
        <dbReference type="ARBA" id="ARBA00022741"/>
    </source>
</evidence>
<dbReference type="InterPro" id="IPR001636">
    <property type="entry name" value="SAICAR_synth"/>
</dbReference>
<dbReference type="NCBIfam" id="NF009251">
    <property type="entry name" value="PRK12607.1"/>
    <property type="match status" value="1"/>
</dbReference>
<dbReference type="SUPFAM" id="SSF56104">
    <property type="entry name" value="SAICAR synthase-like"/>
    <property type="match status" value="1"/>
</dbReference>
<dbReference type="NCBIfam" id="TIGR00081">
    <property type="entry name" value="purC"/>
    <property type="match status" value="1"/>
</dbReference>
<dbReference type="EMBL" id="MFDM01000003">
    <property type="protein sequence ID" value="OGE44407.1"/>
    <property type="molecule type" value="Genomic_DNA"/>
</dbReference>
<dbReference type="Gene3D" id="3.30.470.20">
    <property type="entry name" value="ATP-grasp fold, B domain"/>
    <property type="match status" value="1"/>
</dbReference>
<dbReference type="CDD" id="cd01414">
    <property type="entry name" value="SAICAR_synt_Sc"/>
    <property type="match status" value="1"/>
</dbReference>
<dbReference type="GO" id="GO:0004639">
    <property type="term" value="F:phosphoribosylaminoimidazolesuccinocarboxamide synthase activity"/>
    <property type="evidence" value="ECO:0007669"/>
    <property type="project" value="UniProtKB-UniRule"/>
</dbReference>
<dbReference type="GO" id="GO:0005737">
    <property type="term" value="C:cytoplasm"/>
    <property type="evidence" value="ECO:0007669"/>
    <property type="project" value="TreeGrafter"/>
</dbReference>
<dbReference type="STRING" id="1797785.A3B45_03935"/>
<dbReference type="GO" id="GO:0005524">
    <property type="term" value="F:ATP binding"/>
    <property type="evidence" value="ECO:0007669"/>
    <property type="project" value="UniProtKB-KW"/>
</dbReference>
<evidence type="ECO:0000256" key="7">
    <source>
        <dbReference type="ARBA" id="ARBA00048475"/>
    </source>
</evidence>
<evidence type="ECO:0000256" key="8">
    <source>
        <dbReference type="HAMAP-Rule" id="MF_00137"/>
    </source>
</evidence>
<comment type="caution">
    <text evidence="10">The sequence shown here is derived from an EMBL/GenBank/DDBJ whole genome shotgun (WGS) entry which is preliminary data.</text>
</comment>
<dbReference type="InterPro" id="IPR028923">
    <property type="entry name" value="SAICAR_synt/ADE2_N"/>
</dbReference>
<dbReference type="EC" id="6.3.2.6" evidence="8"/>
<evidence type="ECO:0000256" key="3">
    <source>
        <dbReference type="ARBA" id="ARBA00022598"/>
    </source>
</evidence>
<dbReference type="InterPro" id="IPR018236">
    <property type="entry name" value="SAICAR_synthetase_CS"/>
</dbReference>
<dbReference type="PANTHER" id="PTHR43700">
    <property type="entry name" value="PHOSPHORIBOSYLAMINOIMIDAZOLE-SUCCINOCARBOXAMIDE SYNTHASE"/>
    <property type="match status" value="1"/>
</dbReference>
<dbReference type="PROSITE" id="PS01058">
    <property type="entry name" value="SAICAR_SYNTHETASE_2"/>
    <property type="match status" value="1"/>
</dbReference>
<evidence type="ECO:0000256" key="1">
    <source>
        <dbReference type="ARBA" id="ARBA00004672"/>
    </source>
</evidence>
<dbReference type="AlphaFoldDB" id="A0A1F5KTZ6"/>
<evidence type="ECO:0000313" key="10">
    <source>
        <dbReference type="EMBL" id="OGE44407.1"/>
    </source>
</evidence>
<evidence type="ECO:0000313" key="11">
    <source>
        <dbReference type="Proteomes" id="UP000178565"/>
    </source>
</evidence>
<evidence type="ECO:0000256" key="6">
    <source>
        <dbReference type="ARBA" id="ARBA00022840"/>
    </source>
</evidence>
<name>A0A1F5KTZ6_9BACT</name>
<comment type="similarity">
    <text evidence="2 8">Belongs to the SAICAR synthetase family.</text>
</comment>
<evidence type="ECO:0000259" key="9">
    <source>
        <dbReference type="Pfam" id="PF01259"/>
    </source>
</evidence>
<protein>
    <recommendedName>
        <fullName evidence="8">Phosphoribosylaminoimidazole-succinocarboxamide synthase</fullName>
        <ecNumber evidence="8">6.3.2.6</ecNumber>
    </recommendedName>
    <alternativeName>
        <fullName evidence="8">SAICAR synthetase</fullName>
    </alternativeName>
</protein>
<organism evidence="10 11">
    <name type="scientific">Candidatus Daviesbacteria bacterium RIFCSPLOWO2_01_FULL_39_12</name>
    <dbReference type="NCBI Taxonomy" id="1797785"/>
    <lineage>
        <taxon>Bacteria</taxon>
        <taxon>Candidatus Daviesiibacteriota</taxon>
    </lineage>
</organism>
<keyword evidence="6 8" id="KW-0067">ATP-binding</keyword>
<evidence type="ECO:0000256" key="2">
    <source>
        <dbReference type="ARBA" id="ARBA00010190"/>
    </source>
</evidence>
<sequence>MPAGRQGLKGFGKKYSGKVRDYYIVDGKRILITTDRISAFDVNLGYIPYKGTVLNLLSAFWFGKTKRIVGNHMISVPDPNVMVVKNTKGIPIEMVVRGYITGVTGTSIWGSYEEGERVIYGIKFPQGLRKNQKLPKPAITPTTKAEEGHDERLTEKEILQRRIVSPKLWKQMKEASLALFKYGTRVCAKTGIILVDTKYEFGLDENGILMLIDEIHTPDSSRFWVKKTYLKNFRKEEEPENFDKEFLRIWYVKHGYKGDGKLPKMPNSLQKAVSKRYISIYKKITGEKFTGFKYPIEKRIRNNLKFVYAK</sequence>
<gene>
    <name evidence="8" type="primary">purC</name>
    <name evidence="10" type="ORF">A3B45_03935</name>
</gene>
<dbReference type="GO" id="GO:0006189">
    <property type="term" value="P:'de novo' IMP biosynthetic process"/>
    <property type="evidence" value="ECO:0007669"/>
    <property type="project" value="UniProtKB-UniRule"/>
</dbReference>
<dbReference type="Gene3D" id="3.30.200.20">
    <property type="entry name" value="Phosphorylase Kinase, domain 1"/>
    <property type="match status" value="1"/>
</dbReference>
<keyword evidence="4 8" id="KW-0547">Nucleotide-binding</keyword>